<keyword evidence="1" id="KW-1133">Transmembrane helix</keyword>
<evidence type="ECO:0000313" key="2">
    <source>
        <dbReference type="EnsemblMetazoa" id="GPPI019408-PA"/>
    </source>
</evidence>
<organism evidence="2 3">
    <name type="scientific">Glossina palpalis gambiensis</name>
    <dbReference type="NCBI Taxonomy" id="67801"/>
    <lineage>
        <taxon>Eukaryota</taxon>
        <taxon>Metazoa</taxon>
        <taxon>Ecdysozoa</taxon>
        <taxon>Arthropoda</taxon>
        <taxon>Hexapoda</taxon>
        <taxon>Insecta</taxon>
        <taxon>Pterygota</taxon>
        <taxon>Neoptera</taxon>
        <taxon>Endopterygota</taxon>
        <taxon>Diptera</taxon>
        <taxon>Brachycera</taxon>
        <taxon>Muscomorpha</taxon>
        <taxon>Hippoboscoidea</taxon>
        <taxon>Glossinidae</taxon>
        <taxon>Glossina</taxon>
    </lineage>
</organism>
<protein>
    <submittedName>
        <fullName evidence="2">Uncharacterized protein</fullName>
    </submittedName>
</protein>
<keyword evidence="1" id="KW-0812">Transmembrane</keyword>
<proteinExistence type="predicted"/>
<evidence type="ECO:0000313" key="3">
    <source>
        <dbReference type="Proteomes" id="UP000092460"/>
    </source>
</evidence>
<accession>A0A1B0B5C2</accession>
<sequence>MEAYSRIDLAELELFIVIWFIDLFISGGNKHQKDRPVTTIMSRSETDVILYKIYQETTIQAVKHEALFKKLRDRLIQGLDMELLKDPIFWNMITGMALVYTSTINFSMIFRSFLQNFRMKLKVNV</sequence>
<dbReference type="AlphaFoldDB" id="A0A1B0B5C2"/>
<reference evidence="2" key="2">
    <citation type="submission" date="2020-05" db="UniProtKB">
        <authorList>
            <consortium name="EnsemblMetazoa"/>
        </authorList>
    </citation>
    <scope>IDENTIFICATION</scope>
    <source>
        <strain evidence="2">IAEA</strain>
    </source>
</reference>
<feature type="transmembrane region" description="Helical" evidence="1">
    <location>
        <begin position="88"/>
        <end position="110"/>
    </location>
</feature>
<dbReference type="VEuPathDB" id="VectorBase:GPPI019408"/>
<keyword evidence="3" id="KW-1185">Reference proteome</keyword>
<keyword evidence="1" id="KW-0472">Membrane</keyword>
<dbReference type="EnsemblMetazoa" id="GPPI019408-RA">
    <property type="protein sequence ID" value="GPPI019408-PA"/>
    <property type="gene ID" value="GPPI019408"/>
</dbReference>
<reference evidence="3" key="1">
    <citation type="submission" date="2015-01" db="EMBL/GenBank/DDBJ databases">
        <authorList>
            <person name="Aksoy S."/>
            <person name="Warren W."/>
            <person name="Wilson R.K."/>
        </authorList>
    </citation>
    <scope>NUCLEOTIDE SEQUENCE [LARGE SCALE GENOMIC DNA]</scope>
    <source>
        <strain evidence="3">IAEA</strain>
    </source>
</reference>
<evidence type="ECO:0000256" key="1">
    <source>
        <dbReference type="SAM" id="Phobius"/>
    </source>
</evidence>
<name>A0A1B0B5C2_9MUSC</name>
<dbReference type="EMBL" id="JXJN01008674">
    <property type="status" value="NOT_ANNOTATED_CDS"/>
    <property type="molecule type" value="Genomic_DNA"/>
</dbReference>
<dbReference type="Proteomes" id="UP000092460">
    <property type="component" value="Unassembled WGS sequence"/>
</dbReference>
<feature type="transmembrane region" description="Helical" evidence="1">
    <location>
        <begin position="12"/>
        <end position="29"/>
    </location>
</feature>